<dbReference type="Proteomes" id="UP000311382">
    <property type="component" value="Unassembled WGS sequence"/>
</dbReference>
<sequence length="81" mass="8621">MRRGRGIVVVVLTAGTSVSEFGLPHRVRTVVPSTSLPTRPRHARSGGESAACPRWVLPGVASSLPSARWWAARSCRSASGR</sequence>
<dbReference type="AlphaFoldDB" id="A0A5C5FQN8"/>
<keyword evidence="2" id="KW-1185">Reference proteome</keyword>
<evidence type="ECO:0000313" key="1">
    <source>
        <dbReference type="EMBL" id="TNY18619.1"/>
    </source>
</evidence>
<comment type="caution">
    <text evidence="1">The sequence shown here is derived from an EMBL/GenBank/DDBJ whole genome shotgun (WGS) entry which is preliminary data.</text>
</comment>
<organism evidence="1 2">
    <name type="scientific">Rhodotorula diobovata</name>
    <dbReference type="NCBI Taxonomy" id="5288"/>
    <lineage>
        <taxon>Eukaryota</taxon>
        <taxon>Fungi</taxon>
        <taxon>Dikarya</taxon>
        <taxon>Basidiomycota</taxon>
        <taxon>Pucciniomycotina</taxon>
        <taxon>Microbotryomycetes</taxon>
        <taxon>Sporidiobolales</taxon>
        <taxon>Sporidiobolaceae</taxon>
        <taxon>Rhodotorula</taxon>
    </lineage>
</organism>
<name>A0A5C5FQN8_9BASI</name>
<accession>A0A5C5FQN8</accession>
<evidence type="ECO:0000313" key="2">
    <source>
        <dbReference type="Proteomes" id="UP000311382"/>
    </source>
</evidence>
<dbReference type="EMBL" id="SOZI01000130">
    <property type="protein sequence ID" value="TNY18619.1"/>
    <property type="molecule type" value="Genomic_DNA"/>
</dbReference>
<protein>
    <submittedName>
        <fullName evidence="1">Uncharacterized protein</fullName>
    </submittedName>
</protein>
<gene>
    <name evidence="1" type="ORF">DMC30DRAFT_402703</name>
</gene>
<proteinExistence type="predicted"/>
<reference evidence="1 2" key="1">
    <citation type="submission" date="2019-03" db="EMBL/GenBank/DDBJ databases">
        <title>Rhodosporidium diobovatum UCD-FST 08-225 genome sequencing, assembly, and annotation.</title>
        <authorList>
            <person name="Fakankun I.U."/>
            <person name="Fristensky B."/>
            <person name="Levin D.B."/>
        </authorList>
    </citation>
    <scope>NUCLEOTIDE SEQUENCE [LARGE SCALE GENOMIC DNA]</scope>
    <source>
        <strain evidence="1 2">UCD-FST 08-225</strain>
    </source>
</reference>